<dbReference type="Pfam" id="PF13023">
    <property type="entry name" value="HD_3"/>
    <property type="match status" value="1"/>
</dbReference>
<dbReference type="SUPFAM" id="SSF109604">
    <property type="entry name" value="HD-domain/PDEase-like"/>
    <property type="match status" value="1"/>
</dbReference>
<organism evidence="3 4">
    <name type="scientific">Caminibacter pacificus</name>
    <dbReference type="NCBI Taxonomy" id="1424653"/>
    <lineage>
        <taxon>Bacteria</taxon>
        <taxon>Pseudomonadati</taxon>
        <taxon>Campylobacterota</taxon>
        <taxon>Epsilonproteobacteria</taxon>
        <taxon>Nautiliales</taxon>
        <taxon>Nautiliaceae</taxon>
        <taxon>Caminibacter</taxon>
    </lineage>
</organism>
<dbReference type="EMBL" id="CP027432">
    <property type="protein sequence ID" value="QCI28312.1"/>
    <property type="molecule type" value="Genomic_DNA"/>
</dbReference>
<protein>
    <submittedName>
        <fullName evidence="2">HD domain-containing protein</fullName>
    </submittedName>
    <submittedName>
        <fullName evidence="3">Hydrolase of HD superfamily</fullName>
    </submittedName>
</protein>
<name>A0AAJ4RE98_9BACT</name>
<dbReference type="Proteomes" id="UP000272781">
    <property type="component" value="Unassembled WGS sequence"/>
</dbReference>
<sequence>MNAKLVKLIFTTASIERWNDIPRPLRFMELDKQAHEMIIAYILGHYEKKIDFIKLINLAIAGLLYRAVLTDLKSPVYKYLRKHKGKELDEFVINNLKSIVDDELLEYIEIYNNTNCKERRILKAASYLASKWEFDFIYNFAKDSYGIEEIKKSLEDELEDYYDLEGVRILALKRKAYDFISLCGNLRFQKRWANTPRVPETSVLGHMLFVAVMSFLFTKEYGGNPHKLYYNFFTGLFHDLPEALTRDIIAPVKQGVAGLDEILKDYENMLIEEKILPLAPLPIQKELKILITDEFANKLITENGYKKVDIAEDLLGTKGIDGSLVKAADHFAAFVEALMSIKHGIKSPELINAVEYLKNRYKNKKIFSIELKNYFNERFFDE</sequence>
<evidence type="ECO:0000259" key="1">
    <source>
        <dbReference type="Pfam" id="PF13023"/>
    </source>
</evidence>
<keyword evidence="3" id="KW-0378">Hydrolase</keyword>
<dbReference type="RefSeq" id="WP_123351873.1">
    <property type="nucleotide sequence ID" value="NZ_CP027432.2"/>
</dbReference>
<reference evidence="5" key="1">
    <citation type="submission" date="2018-03" db="EMBL/GenBank/DDBJ databases">
        <title>A comparative analysis of the Nautiliaceae.</title>
        <authorList>
            <person name="Grosche A."/>
            <person name="Smedile F."/>
            <person name="Vetriani C."/>
        </authorList>
    </citation>
    <scope>NUCLEOTIDE SEQUENCE [LARGE SCALE GENOMIC DNA]</scope>
    <source>
        <strain evidence="5">TB6</strain>
    </source>
</reference>
<evidence type="ECO:0000313" key="3">
    <source>
        <dbReference type="EMBL" id="ROR40974.1"/>
    </source>
</evidence>
<dbReference type="Gene3D" id="1.10.3210.10">
    <property type="entry name" value="Hypothetical protein af1432"/>
    <property type="match status" value="2"/>
</dbReference>
<proteinExistence type="predicted"/>
<accession>A0AAJ4RE98</accession>
<feature type="domain" description="HD" evidence="1">
    <location>
        <begin position="183"/>
        <end position="353"/>
    </location>
</feature>
<reference evidence="3 4" key="2">
    <citation type="submission" date="2018-11" db="EMBL/GenBank/DDBJ databases">
        <title>Genomic Encyclopedia of Type Strains, Phase IV (KMG-IV): sequencing the most valuable type-strain genomes for metagenomic binning, comparative biology and taxonomic classification.</title>
        <authorList>
            <person name="Goeker M."/>
        </authorList>
    </citation>
    <scope>NUCLEOTIDE SEQUENCE [LARGE SCALE GENOMIC DNA]</scope>
    <source>
        <strain evidence="3 4">DSM 27783</strain>
    </source>
</reference>
<gene>
    <name evidence="2" type="ORF">C6V80_04865</name>
    <name evidence="3" type="ORF">EDC58_0456</name>
</gene>
<dbReference type="GO" id="GO:0016787">
    <property type="term" value="F:hydrolase activity"/>
    <property type="evidence" value="ECO:0007669"/>
    <property type="project" value="UniProtKB-KW"/>
</dbReference>
<dbReference type="AlphaFoldDB" id="A0AAJ4RE98"/>
<keyword evidence="5" id="KW-1185">Reference proteome</keyword>
<evidence type="ECO:0000313" key="5">
    <source>
        <dbReference type="Proteomes" id="UP000298805"/>
    </source>
</evidence>
<dbReference type="EMBL" id="RJVK01000001">
    <property type="protein sequence ID" value="ROR40974.1"/>
    <property type="molecule type" value="Genomic_DNA"/>
</dbReference>
<dbReference type="InterPro" id="IPR006674">
    <property type="entry name" value="HD_domain"/>
</dbReference>
<dbReference type="Proteomes" id="UP000298805">
    <property type="component" value="Chromosome"/>
</dbReference>
<reference evidence="2" key="3">
    <citation type="submission" date="2019-06" db="EMBL/GenBank/DDBJ databases">
        <title>A comparative analysis of the Nautiliaceae.</title>
        <authorList>
            <person name="Grosche A."/>
            <person name="Smedile F."/>
            <person name="Vetriani C."/>
        </authorList>
    </citation>
    <scope>NUCLEOTIDE SEQUENCE</scope>
    <source>
        <strain evidence="2">TB6</strain>
    </source>
</reference>
<evidence type="ECO:0000313" key="2">
    <source>
        <dbReference type="EMBL" id="QCI28312.1"/>
    </source>
</evidence>
<evidence type="ECO:0000313" key="4">
    <source>
        <dbReference type="Proteomes" id="UP000272781"/>
    </source>
</evidence>